<keyword evidence="6 8" id="KW-0472">Membrane</keyword>
<dbReference type="GO" id="GO:0005886">
    <property type="term" value="C:plasma membrane"/>
    <property type="evidence" value="ECO:0007669"/>
    <property type="project" value="TreeGrafter"/>
</dbReference>
<keyword evidence="2" id="KW-0813">Transport</keyword>
<keyword evidence="5" id="KW-0406">Ion transport</keyword>
<feature type="region of interest" description="Disordered" evidence="7">
    <location>
        <begin position="227"/>
        <end position="255"/>
    </location>
</feature>
<dbReference type="SUPFAM" id="SSF81324">
    <property type="entry name" value="Voltage-gated potassium channels"/>
    <property type="match status" value="1"/>
</dbReference>
<proteinExistence type="predicted"/>
<dbReference type="Pfam" id="PF02386">
    <property type="entry name" value="TrkH"/>
    <property type="match status" value="1"/>
</dbReference>
<evidence type="ECO:0000256" key="4">
    <source>
        <dbReference type="ARBA" id="ARBA00022989"/>
    </source>
</evidence>
<keyword evidence="4 8" id="KW-1133">Transmembrane helix</keyword>
<evidence type="ECO:0000256" key="5">
    <source>
        <dbReference type="ARBA" id="ARBA00023065"/>
    </source>
</evidence>
<feature type="region of interest" description="Disordered" evidence="7">
    <location>
        <begin position="129"/>
        <end position="189"/>
    </location>
</feature>
<organism evidence="9 10">
    <name type="scientific">Cavenderia fasciculata</name>
    <name type="common">Slime mold</name>
    <name type="synonym">Dictyostelium fasciculatum</name>
    <dbReference type="NCBI Taxonomy" id="261658"/>
    <lineage>
        <taxon>Eukaryota</taxon>
        <taxon>Amoebozoa</taxon>
        <taxon>Evosea</taxon>
        <taxon>Eumycetozoa</taxon>
        <taxon>Dictyostelia</taxon>
        <taxon>Acytosteliales</taxon>
        <taxon>Cavenderiaceae</taxon>
        <taxon>Cavenderia</taxon>
    </lineage>
</organism>
<dbReference type="OrthoDB" id="9999863at2759"/>
<reference evidence="10" key="1">
    <citation type="journal article" date="2011" name="Genome Res.">
        <title>Phylogeny-wide analysis of social amoeba genomes highlights ancient origins for complex intercellular communication.</title>
        <authorList>
            <person name="Heidel A.J."/>
            <person name="Lawal H.M."/>
            <person name="Felder M."/>
            <person name="Schilde C."/>
            <person name="Helps N.R."/>
            <person name="Tunggal B."/>
            <person name="Rivero F."/>
            <person name="John U."/>
            <person name="Schleicher M."/>
            <person name="Eichinger L."/>
            <person name="Platzer M."/>
            <person name="Noegel A.A."/>
            <person name="Schaap P."/>
            <person name="Gloeckner G."/>
        </authorList>
    </citation>
    <scope>NUCLEOTIDE SEQUENCE [LARGE SCALE GENOMIC DNA]</scope>
    <source>
        <strain evidence="10">SH3</strain>
    </source>
</reference>
<evidence type="ECO:0000256" key="8">
    <source>
        <dbReference type="SAM" id="Phobius"/>
    </source>
</evidence>
<sequence length="1208" mass="137277">MIEYLKRPFEWSFWRKCLTLALVYVDQNYFYRLHFLYIVMVGLLGACVISLAERDHRFLDCLYHSYSAITSTGLASIDMSKVSAFTQVVTFVLMQLGSSVLLTLPVVLIKRHYLRKRFARRLEKARVATSSLSDNNNNNNNNKPRRKHKQKDPAKQPLQGTVDITPGDDHDEEEEESIPATRYNSEPDDHIGIGIGMVIHHDHDHHHDYHDGIDVVQHHFNLDEHRRHEHEDHHDDDDDHDNDDEDDDYIDDDQDDSMVGLEHIVDSPTTKESSGGVSTITTSATTGLVHSIETNLEYRSLGKLLYIIPLYQLIVYAIGSTLLYILTSATSVHNVMLKNNVASWWWSIFESVSAFNNCGFVLFTDNLVQLNNRPLILVTISFLIAMGNTLYPVFLRIIISVLKKVSKDPVPYEHLAENPRSLYTHLFPVRQTVILTIVWWVFTISQMSLMAILETNDKAFEGISSSNTFFNYFFQSVSTRTAGFNSVDISLLSSSVLILFVGLMFVSSYPLVISLKGSAVNGKYSQDTELKTKSVMKDILIRDIFIIYVCILLIGIIEEHRLDDAGNPTFTVFHIIFEVISAFGCVGLSMGFPGAVSFSAILKSSSKLVIIVVMLLGKHRALPDSIDTAVVIKEKAVISKLFLRRRKARQYIYLSFSKIQHNHFYYYLSNNQKSNHLFYIHYPIMNPLIIIFILCIVVSSVFANLSCNNQYVFVNDTNSLSSFSLFDHVEQQSNIIQNKNISLSMMMQPSSVSLSSFNHFEHPIILNKNKNNKNNTNYNNNNSNNNNDIDSSISQTQFDSNHIVSQCHLPSNHTFIPIYNNKKNNNNNLSFNSSVSISIPFNVLSQSHFQSPLNHSTNNHIIFYGDKEEEEEEYVQLNSNNNTISCFNHVEHQLISHNIHFNSSHVLFISNHSTTKNHIILEEEEEDFNNSRPISISCFNVNHQSNLILEEEESVQLNSNNNTISFSYFNQSIPIDNNTISFFNDHQSSIPCFKSSDLYTRSTTNNHILVEEEFVQLNKSSINIINSLTCLDNVKHQSIPINNQSNNNNNYFSLIQSSSLISPIPFSSDYFNSSNTSTSSSSSSTLYLLSNTINSTRSNTSPFSRYSSNISRIENNNNAVTSSDNLKHSTDSSSFIFIDTKVANNYFDSLNCFGTNHSNHTTIQQQQPSSSPINHDTILTTIHTHKSTHNQYSQITPPSSNNNNNNKK</sequence>
<feature type="transmembrane region" description="Helical" evidence="8">
    <location>
        <begin position="375"/>
        <end position="402"/>
    </location>
</feature>
<evidence type="ECO:0000256" key="2">
    <source>
        <dbReference type="ARBA" id="ARBA00022448"/>
    </source>
</evidence>
<evidence type="ECO:0000256" key="7">
    <source>
        <dbReference type="SAM" id="MobiDB-lite"/>
    </source>
</evidence>
<dbReference type="PANTHER" id="PTHR31064:SF30">
    <property type="entry name" value="HIGH-AFFINITY POTASSIUM TRANSPORT PROTEIN-RELATED"/>
    <property type="match status" value="1"/>
</dbReference>
<feature type="compositionally biased region" description="Polar residues" evidence="7">
    <location>
        <begin position="1189"/>
        <end position="1200"/>
    </location>
</feature>
<feature type="region of interest" description="Disordered" evidence="7">
    <location>
        <begin position="768"/>
        <end position="792"/>
    </location>
</feature>
<feature type="transmembrane region" description="Helical" evidence="8">
    <location>
        <begin position="304"/>
        <end position="324"/>
    </location>
</feature>
<keyword evidence="10" id="KW-1185">Reference proteome</keyword>
<dbReference type="EMBL" id="GL883021">
    <property type="protein sequence ID" value="EGG17578.1"/>
    <property type="molecule type" value="Genomic_DNA"/>
</dbReference>
<dbReference type="GO" id="GO:1990573">
    <property type="term" value="P:potassium ion import across plasma membrane"/>
    <property type="evidence" value="ECO:0007669"/>
    <property type="project" value="TreeGrafter"/>
</dbReference>
<dbReference type="GeneID" id="14869617"/>
<evidence type="ECO:0000313" key="10">
    <source>
        <dbReference type="Proteomes" id="UP000007797"/>
    </source>
</evidence>
<feature type="transmembrane region" description="Helical" evidence="8">
    <location>
        <begin position="89"/>
        <end position="109"/>
    </location>
</feature>
<evidence type="ECO:0000256" key="3">
    <source>
        <dbReference type="ARBA" id="ARBA00022692"/>
    </source>
</evidence>
<evidence type="ECO:0000313" key="9">
    <source>
        <dbReference type="EMBL" id="EGG17578.1"/>
    </source>
</evidence>
<dbReference type="RefSeq" id="XP_004356062.1">
    <property type="nucleotide sequence ID" value="XM_004356009.1"/>
</dbReference>
<name>F4Q314_CACFS</name>
<dbReference type="STRING" id="1054147.F4Q314"/>
<feature type="region of interest" description="Disordered" evidence="7">
    <location>
        <begin position="1186"/>
        <end position="1208"/>
    </location>
</feature>
<accession>F4Q314</accession>
<dbReference type="GO" id="GO:0140107">
    <property type="term" value="F:high-affinity potassium ion transmembrane transporter activity"/>
    <property type="evidence" value="ECO:0007669"/>
    <property type="project" value="TreeGrafter"/>
</dbReference>
<feature type="transmembrane region" description="Helical" evidence="8">
    <location>
        <begin position="29"/>
        <end position="51"/>
    </location>
</feature>
<evidence type="ECO:0000256" key="1">
    <source>
        <dbReference type="ARBA" id="ARBA00004141"/>
    </source>
</evidence>
<dbReference type="AlphaFoldDB" id="F4Q314"/>
<comment type="subcellular location">
    <subcellularLocation>
        <location evidence="1">Membrane</location>
        <topology evidence="1">Multi-pass membrane protein</topology>
    </subcellularLocation>
</comment>
<dbReference type="InterPro" id="IPR051143">
    <property type="entry name" value="TrkH_K-transport"/>
</dbReference>
<feature type="transmembrane region" description="Helical" evidence="8">
    <location>
        <begin position="539"/>
        <end position="557"/>
    </location>
</feature>
<keyword evidence="3 8" id="KW-0812">Transmembrane</keyword>
<feature type="transmembrane region" description="Helical" evidence="8">
    <location>
        <begin position="489"/>
        <end position="512"/>
    </location>
</feature>
<dbReference type="Proteomes" id="UP000007797">
    <property type="component" value="Unassembled WGS sequence"/>
</dbReference>
<dbReference type="PANTHER" id="PTHR31064">
    <property type="entry name" value="POTASSIUM TRANSPORT PROTEIN DDB_G0292412-RELATED"/>
    <property type="match status" value="1"/>
</dbReference>
<feature type="transmembrane region" description="Helical" evidence="8">
    <location>
        <begin position="344"/>
        <end position="363"/>
    </location>
</feature>
<feature type="compositionally biased region" description="Acidic residues" evidence="7">
    <location>
        <begin position="234"/>
        <end position="255"/>
    </location>
</feature>
<evidence type="ECO:0000256" key="6">
    <source>
        <dbReference type="ARBA" id="ARBA00023136"/>
    </source>
</evidence>
<feature type="transmembrane region" description="Helical" evidence="8">
    <location>
        <begin position="684"/>
        <end position="705"/>
    </location>
</feature>
<feature type="transmembrane region" description="Helical" evidence="8">
    <location>
        <begin position="422"/>
        <end position="442"/>
    </location>
</feature>
<dbReference type="InterPro" id="IPR003445">
    <property type="entry name" value="Cat_transpt"/>
</dbReference>
<protein>
    <submittedName>
        <fullName evidence="9">Transmembrane protein</fullName>
    </submittedName>
</protein>
<gene>
    <name evidence="9" type="ORF">DFA_08574</name>
</gene>
<dbReference type="GO" id="GO:0030007">
    <property type="term" value="P:intracellular potassium ion homeostasis"/>
    <property type="evidence" value="ECO:0007669"/>
    <property type="project" value="TreeGrafter"/>
</dbReference>
<feature type="transmembrane region" description="Helical" evidence="8">
    <location>
        <begin position="569"/>
        <end position="590"/>
    </location>
</feature>
<feature type="compositionally biased region" description="Low complexity" evidence="7">
    <location>
        <begin position="768"/>
        <end position="787"/>
    </location>
</feature>
<dbReference type="KEGG" id="dfa:DFA_08574"/>